<keyword evidence="1" id="KW-0472">Membrane</keyword>
<keyword evidence="1" id="KW-0812">Transmembrane</keyword>
<comment type="caution">
    <text evidence="2">The sequence shown here is derived from an EMBL/GenBank/DDBJ whole genome shotgun (WGS) entry which is preliminary data.</text>
</comment>
<dbReference type="EMBL" id="AHFB01000181">
    <property type="protein sequence ID" value="EOO24074.1"/>
    <property type="molecule type" value="Genomic_DNA"/>
</dbReference>
<keyword evidence="1" id="KW-1133">Transmembrane helix</keyword>
<evidence type="ECO:0000313" key="2">
    <source>
        <dbReference type="EMBL" id="EOO24074.1"/>
    </source>
</evidence>
<feature type="transmembrane region" description="Helical" evidence="1">
    <location>
        <begin position="6"/>
        <end position="30"/>
    </location>
</feature>
<accession>A0A9W5UYZ7</accession>
<dbReference type="RefSeq" id="WP_016110547.1">
    <property type="nucleotide sequence ID" value="NZ_KB976177.1"/>
</dbReference>
<organism evidence="2 3">
    <name type="scientific">Bacillus cereus VD133</name>
    <dbReference type="NCBI Taxonomy" id="1053233"/>
    <lineage>
        <taxon>Bacteria</taxon>
        <taxon>Bacillati</taxon>
        <taxon>Bacillota</taxon>
        <taxon>Bacilli</taxon>
        <taxon>Bacillales</taxon>
        <taxon>Bacillaceae</taxon>
        <taxon>Bacillus</taxon>
        <taxon>Bacillus cereus group</taxon>
    </lineage>
</organism>
<evidence type="ECO:0000313" key="3">
    <source>
        <dbReference type="Proteomes" id="UP000014018"/>
    </source>
</evidence>
<dbReference type="Proteomes" id="UP000014018">
    <property type="component" value="Unassembled WGS sequence"/>
</dbReference>
<proteinExistence type="predicted"/>
<reference evidence="2 3" key="1">
    <citation type="submission" date="2012-12" db="EMBL/GenBank/DDBJ databases">
        <title>The Genome Sequence of Bacillus cereus VD133.</title>
        <authorList>
            <consortium name="The Broad Institute Genome Sequencing Platform"/>
            <consortium name="The Broad Institute Genome Sequencing Center for Infectious Disease"/>
            <person name="Feldgarden M."/>
            <person name="Van der Auwera G.A."/>
            <person name="Mahillon J."/>
            <person name="Duprez V."/>
            <person name="Timmery S."/>
            <person name="Mattelet C."/>
            <person name="Dierick K."/>
            <person name="Sun M."/>
            <person name="Yu Z."/>
            <person name="Zhu L."/>
            <person name="Hu X."/>
            <person name="Shank E.B."/>
            <person name="Swiecicka I."/>
            <person name="Hansen B.M."/>
            <person name="Andrup L."/>
            <person name="Walker B."/>
            <person name="Young S.K."/>
            <person name="Zeng Q."/>
            <person name="Gargeya S."/>
            <person name="Fitzgerald M."/>
            <person name="Haas B."/>
            <person name="Abouelleil A."/>
            <person name="Alvarado L."/>
            <person name="Arachchi H.M."/>
            <person name="Berlin A.M."/>
            <person name="Chapman S.B."/>
            <person name="Dewar J."/>
            <person name="Goldberg J."/>
            <person name="Griggs A."/>
            <person name="Gujja S."/>
            <person name="Hansen M."/>
            <person name="Howarth C."/>
            <person name="Imamovic A."/>
            <person name="Larimer J."/>
            <person name="McCowan C."/>
            <person name="Murphy C."/>
            <person name="Neiman D."/>
            <person name="Pearson M."/>
            <person name="Priest M."/>
            <person name="Roberts A."/>
            <person name="Saif S."/>
            <person name="Shea T."/>
            <person name="Sisk P."/>
            <person name="Sykes S."/>
            <person name="Wortman J."/>
            <person name="Nusbaum C."/>
            <person name="Birren B."/>
        </authorList>
    </citation>
    <scope>NUCLEOTIDE SEQUENCE [LARGE SCALE GENOMIC DNA]</scope>
    <source>
        <strain evidence="2 3">VD133</strain>
    </source>
</reference>
<evidence type="ECO:0000256" key="1">
    <source>
        <dbReference type="SAM" id="Phobius"/>
    </source>
</evidence>
<protein>
    <submittedName>
        <fullName evidence="2">Uncharacterized protein</fullName>
    </submittedName>
</protein>
<name>A0A9W5UYZ7_BACCE</name>
<dbReference type="AlphaFoldDB" id="A0A9W5UYZ7"/>
<sequence>MKKIKLPIWVVVAVSTIVAVYVIGSLAYITDRIQLDNLTRCLNESKQVATKYFKEKENVEIEITSQLATRGFLTTCDKGIVEGHVKGNENQKIKATVTFDGIKVEKVTGKIVNE</sequence>
<gene>
    <name evidence="2" type="ORF">IIU_06861</name>
</gene>